<dbReference type="Pfam" id="PF25137">
    <property type="entry name" value="ADH_Fe_C"/>
    <property type="match status" value="1"/>
</dbReference>
<evidence type="ECO:0000313" key="7">
    <source>
        <dbReference type="EMBL" id="OXC73177.1"/>
    </source>
</evidence>
<comment type="caution">
    <text evidence="7">The sequence shown here is derived from an EMBL/GenBank/DDBJ whole genome shotgun (WGS) entry which is preliminary data.</text>
</comment>
<dbReference type="GO" id="GO:0046872">
    <property type="term" value="F:metal ion binding"/>
    <property type="evidence" value="ECO:0007669"/>
    <property type="project" value="InterPro"/>
</dbReference>
<evidence type="ECO:0000256" key="3">
    <source>
        <dbReference type="ARBA" id="ARBA00023002"/>
    </source>
</evidence>
<protein>
    <submittedName>
        <fullName evidence="7">Alcohol dehydrogenase</fullName>
    </submittedName>
</protein>
<dbReference type="Pfam" id="PF00465">
    <property type="entry name" value="Fe-ADH"/>
    <property type="match status" value="1"/>
</dbReference>
<accession>A0A226WQV8</accession>
<dbReference type="SUPFAM" id="SSF56796">
    <property type="entry name" value="Dehydroquinate synthase-like"/>
    <property type="match status" value="1"/>
</dbReference>
<keyword evidence="3" id="KW-0560">Oxidoreductase</keyword>
<comment type="cofactor">
    <cofactor evidence="1">
        <name>Fe cation</name>
        <dbReference type="ChEBI" id="CHEBI:24875"/>
    </cofactor>
</comment>
<dbReference type="InterPro" id="IPR001670">
    <property type="entry name" value="ADH_Fe/GldA"/>
</dbReference>
<dbReference type="Gene3D" id="1.20.1090.10">
    <property type="entry name" value="Dehydroquinate synthase-like - alpha domain"/>
    <property type="match status" value="1"/>
</dbReference>
<dbReference type="EMBL" id="MTHB01000256">
    <property type="protein sequence ID" value="OXC73177.1"/>
    <property type="molecule type" value="Genomic_DNA"/>
</dbReference>
<dbReference type="PANTHER" id="PTHR11496">
    <property type="entry name" value="ALCOHOL DEHYDROGENASE"/>
    <property type="match status" value="1"/>
</dbReference>
<dbReference type="AlphaFoldDB" id="A0A226WQV8"/>
<evidence type="ECO:0000256" key="4">
    <source>
        <dbReference type="ARBA" id="ARBA00023027"/>
    </source>
</evidence>
<evidence type="ECO:0000256" key="1">
    <source>
        <dbReference type="ARBA" id="ARBA00001962"/>
    </source>
</evidence>
<dbReference type="InterPro" id="IPR018211">
    <property type="entry name" value="ADH_Fe_CS"/>
</dbReference>
<dbReference type="GO" id="GO:0004022">
    <property type="term" value="F:alcohol dehydrogenase (NAD+) activity"/>
    <property type="evidence" value="ECO:0007669"/>
    <property type="project" value="TreeGrafter"/>
</dbReference>
<evidence type="ECO:0000256" key="2">
    <source>
        <dbReference type="ARBA" id="ARBA00007358"/>
    </source>
</evidence>
<evidence type="ECO:0000259" key="5">
    <source>
        <dbReference type="Pfam" id="PF00465"/>
    </source>
</evidence>
<comment type="similarity">
    <text evidence="2">Belongs to the iron-containing alcohol dehydrogenase family.</text>
</comment>
<feature type="domain" description="Alcohol dehydrogenase iron-type/glycerol dehydrogenase GldA" evidence="5">
    <location>
        <begin position="2"/>
        <end position="129"/>
    </location>
</feature>
<reference evidence="8" key="1">
    <citation type="submission" date="2017-01" db="EMBL/GenBank/DDBJ databases">
        <title>Genome Analysis of Deinococcus marmoris KOPRI26562.</title>
        <authorList>
            <person name="Kim J.H."/>
            <person name="Oh H.-M."/>
        </authorList>
    </citation>
    <scope>NUCLEOTIDE SEQUENCE [LARGE SCALE GENOMIC DNA]</scope>
    <source>
        <strain evidence="8">PAMC 26633</strain>
    </source>
</reference>
<proteinExistence type="inferred from homology"/>
<dbReference type="InterPro" id="IPR056798">
    <property type="entry name" value="ADH_Fe_C"/>
</dbReference>
<gene>
    <name evidence="7" type="ORF">BSU04_38190</name>
</gene>
<dbReference type="PANTHER" id="PTHR11496:SF102">
    <property type="entry name" value="ALCOHOL DEHYDROGENASE 4"/>
    <property type="match status" value="1"/>
</dbReference>
<dbReference type="FunFam" id="3.40.50.1970:FF:000003">
    <property type="entry name" value="Alcohol dehydrogenase, iron-containing"/>
    <property type="match status" value="1"/>
</dbReference>
<dbReference type="InterPro" id="IPR039697">
    <property type="entry name" value="Alcohol_dehydrogenase_Fe"/>
</dbReference>
<dbReference type="Gene3D" id="3.40.50.1970">
    <property type="match status" value="1"/>
</dbReference>
<sequence>MLDPALESVQASGLRVIMINTVIADPPEHVVLDAADLARSEGVEIVVGMGGGSSLDVAKLVAVLLGSHQTLDTMYGVDCIEGVRLPLVQIPTTAGTGAEVTSVAIVTTGQTTKAGVVSPKLYADIAILDAELTIGLPSHVTAATGVDAMVHAIEAFTSARMKNPLSDMLARRALELLSRNIIAACRDGADRGAREAMLLGASLAGQAFSNAPVAAIHALAYPLGSVFHIPHGVSNALLLPHVLRFNASHAAHLYADVASWIVVPYTHDGDTSSKTNALIDFLERILEEIGLPRTLKAVGVTRDDLPGLVNDAMKQQRLLINNPRAVSREDALAIYEAAF</sequence>
<evidence type="ECO:0000313" key="8">
    <source>
        <dbReference type="Proteomes" id="UP000214720"/>
    </source>
</evidence>
<feature type="domain" description="Fe-containing alcohol dehydrogenase-like C-terminal" evidence="6">
    <location>
        <begin position="141"/>
        <end position="339"/>
    </location>
</feature>
<dbReference type="PROSITE" id="PS00913">
    <property type="entry name" value="ADH_IRON_1"/>
    <property type="match status" value="1"/>
</dbReference>
<dbReference type="FunFam" id="1.20.1090.10:FF:000001">
    <property type="entry name" value="Aldehyde-alcohol dehydrogenase"/>
    <property type="match status" value="1"/>
</dbReference>
<name>A0A226WQV8_CABSO</name>
<evidence type="ECO:0000259" key="6">
    <source>
        <dbReference type="Pfam" id="PF25137"/>
    </source>
</evidence>
<dbReference type="Proteomes" id="UP000214720">
    <property type="component" value="Unassembled WGS sequence"/>
</dbReference>
<dbReference type="CDD" id="cd08193">
    <property type="entry name" value="HVD"/>
    <property type="match status" value="1"/>
</dbReference>
<keyword evidence="4" id="KW-0520">NAD</keyword>
<organism evidence="7 8">
    <name type="scientific">Caballeronia sordidicola</name>
    <name type="common">Burkholderia sordidicola</name>
    <dbReference type="NCBI Taxonomy" id="196367"/>
    <lineage>
        <taxon>Bacteria</taxon>
        <taxon>Pseudomonadati</taxon>
        <taxon>Pseudomonadota</taxon>
        <taxon>Betaproteobacteria</taxon>
        <taxon>Burkholderiales</taxon>
        <taxon>Burkholderiaceae</taxon>
        <taxon>Caballeronia</taxon>
    </lineage>
</organism>